<dbReference type="EMBL" id="CP018911">
    <property type="protein sequence ID" value="AZU02904.1"/>
    <property type="molecule type" value="Genomic_DNA"/>
</dbReference>
<dbReference type="Proteomes" id="UP000286954">
    <property type="component" value="Chromosome"/>
</dbReference>
<dbReference type="PANTHER" id="PTHR34477">
    <property type="entry name" value="UPF0213 PROTEIN YHBQ"/>
    <property type="match status" value="1"/>
</dbReference>
<dbReference type="AlphaFoldDB" id="A0A3T0E684"/>
<dbReference type="InterPro" id="IPR050190">
    <property type="entry name" value="UPF0213_domain"/>
</dbReference>
<sequence length="99" mass="12025">MREREFQPAVYMLASRRNGTLYCGVTSDLVRRVFEHREGRASAFTRRYGVNQLVWFEMHSMMDHAIARETHIKGWKRQWKLELIEAMNPDWRDLYETLF</sequence>
<evidence type="ECO:0000313" key="3">
    <source>
        <dbReference type="Proteomes" id="UP000286954"/>
    </source>
</evidence>
<dbReference type="InterPro" id="IPR035901">
    <property type="entry name" value="GIY-YIG_endonuc_sf"/>
</dbReference>
<dbReference type="Pfam" id="PF01541">
    <property type="entry name" value="GIY-YIG"/>
    <property type="match status" value="1"/>
</dbReference>
<dbReference type="InterPro" id="IPR000305">
    <property type="entry name" value="GIY-YIG_endonuc"/>
</dbReference>
<gene>
    <name evidence="2" type="ORF">X907_0356</name>
</gene>
<dbReference type="RefSeq" id="WP_127565346.1">
    <property type="nucleotide sequence ID" value="NZ_BMFB01000006.1"/>
</dbReference>
<evidence type="ECO:0000256" key="1">
    <source>
        <dbReference type="ARBA" id="ARBA00007435"/>
    </source>
</evidence>
<proteinExistence type="inferred from homology"/>
<dbReference type="SUPFAM" id="SSF82771">
    <property type="entry name" value="GIY-YIG endonuclease"/>
    <property type="match status" value="1"/>
</dbReference>
<protein>
    <submittedName>
        <fullName evidence="2">Putative endonuclease</fullName>
    </submittedName>
</protein>
<evidence type="ECO:0000313" key="2">
    <source>
        <dbReference type="EMBL" id="AZU02904.1"/>
    </source>
</evidence>
<keyword evidence="2" id="KW-0540">Nuclease</keyword>
<dbReference type="Gene3D" id="3.40.1440.10">
    <property type="entry name" value="GIY-YIG endonuclease"/>
    <property type="match status" value="1"/>
</dbReference>
<dbReference type="PROSITE" id="PS50164">
    <property type="entry name" value="GIY_YIG"/>
    <property type="match status" value="1"/>
</dbReference>
<organism evidence="2 3">
    <name type="scientific">Glycocaulis alkaliphilus</name>
    <dbReference type="NCBI Taxonomy" id="1434191"/>
    <lineage>
        <taxon>Bacteria</taxon>
        <taxon>Pseudomonadati</taxon>
        <taxon>Pseudomonadota</taxon>
        <taxon>Alphaproteobacteria</taxon>
        <taxon>Maricaulales</taxon>
        <taxon>Maricaulaceae</taxon>
        <taxon>Glycocaulis</taxon>
    </lineage>
</organism>
<dbReference type="OrthoDB" id="287318at2"/>
<keyword evidence="3" id="KW-1185">Reference proteome</keyword>
<keyword evidence="2" id="KW-0378">Hydrolase</keyword>
<accession>A0A3T0E684</accession>
<reference evidence="2 3" key="1">
    <citation type="submission" date="2016-12" db="EMBL/GenBank/DDBJ databases">
        <title>The genome of dimorphic prosthecate Glycocaulis alkaliphilus 6b-8t, isolated from crude oil dictates its adaptability in petroleum environments.</title>
        <authorList>
            <person name="Wu X.-L."/>
            <person name="Geng S."/>
        </authorList>
    </citation>
    <scope>NUCLEOTIDE SEQUENCE [LARGE SCALE GENOMIC DNA]</scope>
    <source>
        <strain evidence="2 3">6B-8</strain>
    </source>
</reference>
<keyword evidence="2" id="KW-0255">Endonuclease</keyword>
<comment type="similarity">
    <text evidence="1">Belongs to the UPF0213 family.</text>
</comment>
<dbReference type="CDD" id="cd10448">
    <property type="entry name" value="GIY-YIG_unchar_3"/>
    <property type="match status" value="1"/>
</dbReference>
<dbReference type="GO" id="GO:0004519">
    <property type="term" value="F:endonuclease activity"/>
    <property type="evidence" value="ECO:0007669"/>
    <property type="project" value="UniProtKB-KW"/>
</dbReference>
<dbReference type="PANTHER" id="PTHR34477:SF5">
    <property type="entry name" value="BSL5627 PROTEIN"/>
    <property type="match status" value="1"/>
</dbReference>
<name>A0A3T0E684_9PROT</name>
<dbReference type="KEGG" id="gak:X907_0356"/>